<dbReference type="Gene3D" id="2.60.120.1540">
    <property type="match status" value="1"/>
</dbReference>
<dbReference type="InterPro" id="IPR036595">
    <property type="entry name" value="A-macroglobulin_rcpt-bd_sf"/>
</dbReference>
<protein>
    <recommendedName>
        <fullName evidence="2">Alpha-macroglobulin receptor-binding domain-containing protein</fullName>
    </recommendedName>
</protein>
<evidence type="ECO:0000313" key="3">
    <source>
        <dbReference type="EMBL" id="KAK4325058.1"/>
    </source>
</evidence>
<organism evidence="3 4">
    <name type="scientific">Petrolisthes manimaculis</name>
    <dbReference type="NCBI Taxonomy" id="1843537"/>
    <lineage>
        <taxon>Eukaryota</taxon>
        <taxon>Metazoa</taxon>
        <taxon>Ecdysozoa</taxon>
        <taxon>Arthropoda</taxon>
        <taxon>Crustacea</taxon>
        <taxon>Multicrustacea</taxon>
        <taxon>Malacostraca</taxon>
        <taxon>Eumalacostraca</taxon>
        <taxon>Eucarida</taxon>
        <taxon>Decapoda</taxon>
        <taxon>Pleocyemata</taxon>
        <taxon>Anomura</taxon>
        <taxon>Galatheoidea</taxon>
        <taxon>Porcellanidae</taxon>
        <taxon>Petrolisthes</taxon>
    </lineage>
</organism>
<gene>
    <name evidence="3" type="ORF">Pmani_004368</name>
</gene>
<dbReference type="Pfam" id="PF07677">
    <property type="entry name" value="A2M_recep"/>
    <property type="match status" value="1"/>
</dbReference>
<reference evidence="3" key="1">
    <citation type="submission" date="2023-11" db="EMBL/GenBank/DDBJ databases">
        <title>Genome assemblies of two species of porcelain crab, Petrolisthes cinctipes and Petrolisthes manimaculis (Anomura: Porcellanidae).</title>
        <authorList>
            <person name="Angst P."/>
        </authorList>
    </citation>
    <scope>NUCLEOTIDE SEQUENCE</scope>
    <source>
        <strain evidence="3">PB745_02</strain>
        <tissue evidence="3">Gill</tissue>
    </source>
</reference>
<comment type="caution">
    <text evidence="3">The sequence shown here is derived from an EMBL/GenBank/DDBJ whole genome shotgun (WGS) entry which is preliminary data.</text>
</comment>
<dbReference type="PANTHER" id="PTHR11412:SF171">
    <property type="entry name" value="PREGNANCY ZONE PROTEIN-LIKE PROTEIN"/>
    <property type="match status" value="1"/>
</dbReference>
<feature type="compositionally biased region" description="Basic and acidic residues" evidence="1">
    <location>
        <begin position="251"/>
        <end position="261"/>
    </location>
</feature>
<dbReference type="EMBL" id="JAWZYT010000301">
    <property type="protein sequence ID" value="KAK4325058.1"/>
    <property type="molecule type" value="Genomic_DNA"/>
</dbReference>
<dbReference type="InterPro" id="IPR050473">
    <property type="entry name" value="A2M/Complement_sys"/>
</dbReference>
<dbReference type="SUPFAM" id="SSF49410">
    <property type="entry name" value="Alpha-macroglobulin receptor domain"/>
    <property type="match status" value="1"/>
</dbReference>
<proteinExistence type="predicted"/>
<dbReference type="Gene3D" id="2.60.40.690">
    <property type="entry name" value="Alpha-macroglobulin, receptor-binding domain"/>
    <property type="match status" value="1"/>
</dbReference>
<feature type="region of interest" description="Disordered" evidence="1">
    <location>
        <begin position="232"/>
        <end position="261"/>
    </location>
</feature>
<dbReference type="PANTHER" id="PTHR11412">
    <property type="entry name" value="MACROGLOBULIN / COMPLEMENT"/>
    <property type="match status" value="1"/>
</dbReference>
<evidence type="ECO:0000256" key="1">
    <source>
        <dbReference type="SAM" id="MobiDB-lite"/>
    </source>
</evidence>
<dbReference type="InterPro" id="IPR009048">
    <property type="entry name" value="A-macroglobulin_rcpt-bd"/>
</dbReference>
<sequence length="296" mass="32595">MALDPRGYDQPARKVIKWITAQRNGGGGFYSSQYQADVNLVATVKRTDLHHSFTVDETNKLLTQLVPLPGLSNTFHLSIVGQGCAVLQSVLRYNIIDAEVSDAFILSVGTNTEADKNCVTKNVEACVTYEGAKLWFAKVLPDGKSNMVVMEVNLISGYIPDKEDLKAIVSANNTIKSCNPIKPSANQKPRTREAWRRSSLIGPPTAAEKKKEKRTGIIQQVSLKTERETIHVKRSPSRHESGGQTKWRLKATPEDDATSKDWSVKNSQQYKMATAAAVAVLIQATDTTHTDVINLC</sequence>
<keyword evidence="4" id="KW-1185">Reference proteome</keyword>
<dbReference type="GO" id="GO:0005576">
    <property type="term" value="C:extracellular region"/>
    <property type="evidence" value="ECO:0007669"/>
    <property type="project" value="InterPro"/>
</dbReference>
<name>A0AAE1QEU6_9EUCA</name>
<evidence type="ECO:0000259" key="2">
    <source>
        <dbReference type="Pfam" id="PF07677"/>
    </source>
</evidence>
<dbReference type="AlphaFoldDB" id="A0AAE1QEU6"/>
<feature type="domain" description="Alpha-macroglobulin receptor-binding" evidence="2">
    <location>
        <begin position="144"/>
        <end position="177"/>
    </location>
</feature>
<dbReference type="Proteomes" id="UP001292094">
    <property type="component" value="Unassembled WGS sequence"/>
</dbReference>
<dbReference type="Gene3D" id="1.50.10.20">
    <property type="match status" value="1"/>
</dbReference>
<accession>A0AAE1QEU6</accession>
<feature type="compositionally biased region" description="Basic and acidic residues" evidence="1">
    <location>
        <begin position="232"/>
        <end position="241"/>
    </location>
</feature>
<evidence type="ECO:0000313" key="4">
    <source>
        <dbReference type="Proteomes" id="UP001292094"/>
    </source>
</evidence>